<dbReference type="AlphaFoldDB" id="A0A1I7U2K5"/>
<keyword evidence="6" id="KW-0963">Cytoplasm</keyword>
<dbReference type="InterPro" id="IPR027267">
    <property type="entry name" value="AH/BAR_dom_sf"/>
</dbReference>
<keyword evidence="5" id="KW-0813">Transport</keyword>
<dbReference type="Gene3D" id="3.30.1520.10">
    <property type="entry name" value="Phox-like domain"/>
    <property type="match status" value="1"/>
</dbReference>
<dbReference type="InterPro" id="IPR015404">
    <property type="entry name" value="Vps5_C"/>
</dbReference>
<dbReference type="Gene3D" id="1.20.1270.60">
    <property type="entry name" value="Arfaptin homology (AH) domain/BAR domain"/>
    <property type="match status" value="1"/>
</dbReference>
<evidence type="ECO:0000256" key="11">
    <source>
        <dbReference type="SAM" id="MobiDB-lite"/>
    </source>
</evidence>
<dbReference type="SUPFAM" id="SSF103657">
    <property type="entry name" value="BAR/IMD domain-like"/>
    <property type="match status" value="1"/>
</dbReference>
<dbReference type="Pfam" id="PF09325">
    <property type="entry name" value="Vps5"/>
    <property type="match status" value="1"/>
</dbReference>
<dbReference type="PANTHER" id="PTHR10555:SF170">
    <property type="entry name" value="FI18122P1"/>
    <property type="match status" value="1"/>
</dbReference>
<feature type="region of interest" description="Disordered" evidence="11">
    <location>
        <begin position="1"/>
        <end position="58"/>
    </location>
</feature>
<proteinExistence type="inferred from homology"/>
<dbReference type="GO" id="GO:0098796">
    <property type="term" value="C:membrane protein complex"/>
    <property type="evidence" value="ECO:0007669"/>
    <property type="project" value="UniProtKB-ARBA"/>
</dbReference>
<dbReference type="GO" id="GO:0010008">
    <property type="term" value="C:endosome membrane"/>
    <property type="evidence" value="ECO:0007669"/>
    <property type="project" value="TreeGrafter"/>
</dbReference>
<keyword evidence="9" id="KW-0333">Golgi apparatus</keyword>
<dbReference type="Proteomes" id="UP000095282">
    <property type="component" value="Unplaced"/>
</dbReference>
<dbReference type="Pfam" id="PF00787">
    <property type="entry name" value="PX"/>
    <property type="match status" value="1"/>
</dbReference>
<reference evidence="14" key="1">
    <citation type="submission" date="2016-11" db="UniProtKB">
        <authorList>
            <consortium name="WormBaseParasite"/>
        </authorList>
    </citation>
    <scope>IDENTIFICATION</scope>
</reference>
<dbReference type="PROSITE" id="PS50195">
    <property type="entry name" value="PX"/>
    <property type="match status" value="1"/>
</dbReference>
<dbReference type="FunFam" id="1.20.1270.60:FF:000022">
    <property type="entry name" value="Sorting nexin 3 protein"/>
    <property type="match status" value="1"/>
</dbReference>
<dbReference type="SUPFAM" id="SSF64268">
    <property type="entry name" value="PX domain"/>
    <property type="match status" value="1"/>
</dbReference>
<evidence type="ECO:0000313" key="13">
    <source>
        <dbReference type="Proteomes" id="UP000095282"/>
    </source>
</evidence>
<evidence type="ECO:0000313" key="14">
    <source>
        <dbReference type="WBParaSite" id="Csp11.Scaffold629.g14211.t1"/>
    </source>
</evidence>
<comment type="similarity">
    <text evidence="4">Belongs to the sorting nexin family.</text>
</comment>
<evidence type="ECO:0000256" key="7">
    <source>
        <dbReference type="ARBA" id="ARBA00022553"/>
    </source>
</evidence>
<evidence type="ECO:0000256" key="6">
    <source>
        <dbReference type="ARBA" id="ARBA00022490"/>
    </source>
</evidence>
<dbReference type="GO" id="GO:0034498">
    <property type="term" value="P:early endosome to Golgi transport"/>
    <property type="evidence" value="ECO:0007669"/>
    <property type="project" value="TreeGrafter"/>
</dbReference>
<dbReference type="InterPro" id="IPR036871">
    <property type="entry name" value="PX_dom_sf"/>
</dbReference>
<dbReference type="WBParaSite" id="Csp11.Scaffold629.g14211.t1">
    <property type="protein sequence ID" value="Csp11.Scaffold629.g14211.t1"/>
    <property type="gene ID" value="Csp11.Scaffold629.g14211"/>
</dbReference>
<dbReference type="PANTHER" id="PTHR10555">
    <property type="entry name" value="SORTING NEXIN"/>
    <property type="match status" value="1"/>
</dbReference>
<evidence type="ECO:0000256" key="4">
    <source>
        <dbReference type="ARBA" id="ARBA00010883"/>
    </source>
</evidence>
<evidence type="ECO:0000256" key="8">
    <source>
        <dbReference type="ARBA" id="ARBA00022927"/>
    </source>
</evidence>
<sequence>MSDEPSCSNSYAARTDSIVNSQRDSIEDECDDEVDLGSEEDSRPSKNSSSPDSDFNAPAIVNCIDDHAEYMIEKGNEARYAQISPEPNPVIFNIEIHEFEKRGDGINAFVVYKLETEVVNVPGYTKRHYETWRRFSDFLSLHGKLVEKYQSKGVIIPQPPGKSLSAFTKTKVGSEISREMGVDRARHLVRFINRVCQHPRMSVDCDVRDFITIESPLPKVIQTNSIAGFGGKFLKNMQDVLAKMTFQMEEGDQWFEKTQGQMEELEFALKDMHLATEKLVAARRELATSSENMSKALGMLASTEESTTLSLALSALTDITENVSAVWTKQADSDGEKLSETIHEHLMLIVSLKAVFTERIRAWQQWQDAQQLLGRKRDQKTKIDLSIGQRSEKSEQLKVEIEETIQRMDGLEKNFGDLSKAIREEVVRFNEQRRLDMKQMLVEYMENMLNTHVEMLKYWETLEPHANAIQV</sequence>
<feature type="compositionally biased region" description="Polar residues" evidence="11">
    <location>
        <begin position="1"/>
        <end position="23"/>
    </location>
</feature>
<keyword evidence="8" id="KW-0653">Protein transport</keyword>
<protein>
    <submittedName>
        <fullName evidence="14">PX domain-containing protein</fullName>
    </submittedName>
</protein>
<dbReference type="eggNOG" id="KOG2273">
    <property type="taxonomic scope" value="Eukaryota"/>
</dbReference>
<dbReference type="GO" id="GO:0015031">
    <property type="term" value="P:protein transport"/>
    <property type="evidence" value="ECO:0007669"/>
    <property type="project" value="UniProtKB-KW"/>
</dbReference>
<evidence type="ECO:0000256" key="3">
    <source>
        <dbReference type="ARBA" id="ARBA00004555"/>
    </source>
</evidence>
<feature type="compositionally biased region" description="Acidic residues" evidence="11">
    <location>
        <begin position="26"/>
        <end position="39"/>
    </location>
</feature>
<dbReference type="InterPro" id="IPR001683">
    <property type="entry name" value="PX_dom"/>
</dbReference>
<keyword evidence="10" id="KW-0472">Membrane</keyword>
<evidence type="ECO:0000259" key="12">
    <source>
        <dbReference type="PROSITE" id="PS50195"/>
    </source>
</evidence>
<organism evidence="13 14">
    <name type="scientific">Caenorhabditis tropicalis</name>
    <dbReference type="NCBI Taxonomy" id="1561998"/>
    <lineage>
        <taxon>Eukaryota</taxon>
        <taxon>Metazoa</taxon>
        <taxon>Ecdysozoa</taxon>
        <taxon>Nematoda</taxon>
        <taxon>Chromadorea</taxon>
        <taxon>Rhabditida</taxon>
        <taxon>Rhabditina</taxon>
        <taxon>Rhabditomorpha</taxon>
        <taxon>Rhabditoidea</taxon>
        <taxon>Rhabditidae</taxon>
        <taxon>Peloderinae</taxon>
        <taxon>Caenorhabditis</taxon>
    </lineage>
</organism>
<name>A0A1I7U2K5_9PELO</name>
<evidence type="ECO:0000256" key="2">
    <source>
        <dbReference type="ARBA" id="ARBA00004496"/>
    </source>
</evidence>
<dbReference type="GO" id="GO:0005794">
    <property type="term" value="C:Golgi apparatus"/>
    <property type="evidence" value="ECO:0007669"/>
    <property type="project" value="UniProtKB-SubCell"/>
</dbReference>
<dbReference type="SMART" id="SM00312">
    <property type="entry name" value="PX"/>
    <property type="match status" value="1"/>
</dbReference>
<evidence type="ECO:0000256" key="9">
    <source>
        <dbReference type="ARBA" id="ARBA00023034"/>
    </source>
</evidence>
<feature type="domain" description="PX" evidence="12">
    <location>
        <begin position="90"/>
        <end position="218"/>
    </location>
</feature>
<evidence type="ECO:0000256" key="1">
    <source>
        <dbReference type="ARBA" id="ARBA00004287"/>
    </source>
</evidence>
<dbReference type="GO" id="GO:0035091">
    <property type="term" value="F:phosphatidylinositol binding"/>
    <property type="evidence" value="ECO:0007669"/>
    <property type="project" value="InterPro"/>
</dbReference>
<keyword evidence="7" id="KW-0597">Phosphoprotein</keyword>
<comment type="subcellular location">
    <subcellularLocation>
        <location evidence="2">Cytoplasm</location>
    </subcellularLocation>
    <subcellularLocation>
        <location evidence="3">Golgi apparatus</location>
    </subcellularLocation>
    <subcellularLocation>
        <location evidence="1">Membrane</location>
        <topology evidence="1">Peripheral membrane protein</topology>
        <orientation evidence="1">Cytoplasmic side</orientation>
    </subcellularLocation>
</comment>
<dbReference type="STRING" id="1561998.A0A1I7U2K5"/>
<dbReference type="GO" id="GO:0005829">
    <property type="term" value="C:cytosol"/>
    <property type="evidence" value="ECO:0007669"/>
    <property type="project" value="GOC"/>
</dbReference>
<keyword evidence="13" id="KW-1185">Reference proteome</keyword>
<evidence type="ECO:0000256" key="10">
    <source>
        <dbReference type="ARBA" id="ARBA00023136"/>
    </source>
</evidence>
<feature type="compositionally biased region" description="Low complexity" evidence="11">
    <location>
        <begin position="45"/>
        <end position="54"/>
    </location>
</feature>
<evidence type="ECO:0000256" key="5">
    <source>
        <dbReference type="ARBA" id="ARBA00022448"/>
    </source>
</evidence>
<accession>A0A1I7U2K5</accession>